<feature type="non-terminal residue" evidence="2">
    <location>
        <position position="244"/>
    </location>
</feature>
<dbReference type="Pfam" id="PF00990">
    <property type="entry name" value="GGDEF"/>
    <property type="match status" value="1"/>
</dbReference>
<dbReference type="InterPro" id="IPR043128">
    <property type="entry name" value="Rev_trsase/Diguanyl_cyclase"/>
</dbReference>
<dbReference type="InterPro" id="IPR000160">
    <property type="entry name" value="GGDEF_dom"/>
</dbReference>
<protein>
    <submittedName>
        <fullName evidence="2">Diguanylate cyclase</fullName>
        <ecNumber evidence="2">2.7.7.65</ecNumber>
    </submittedName>
</protein>
<evidence type="ECO:0000313" key="3">
    <source>
        <dbReference type="Proteomes" id="UP000824178"/>
    </source>
</evidence>
<evidence type="ECO:0000313" key="2">
    <source>
        <dbReference type="EMBL" id="MBU3820027.1"/>
    </source>
</evidence>
<dbReference type="Proteomes" id="UP000824178">
    <property type="component" value="Unassembled WGS sequence"/>
</dbReference>
<evidence type="ECO:0000259" key="1">
    <source>
        <dbReference type="Pfam" id="PF00990"/>
    </source>
</evidence>
<reference evidence="2" key="1">
    <citation type="journal article" date="2021" name="PeerJ">
        <title>Extensive microbial diversity within the chicken gut microbiome revealed by metagenomics and culture.</title>
        <authorList>
            <person name="Gilroy R."/>
            <person name="Ravi A."/>
            <person name="Getino M."/>
            <person name="Pursley I."/>
            <person name="Horton D.L."/>
            <person name="Alikhan N.F."/>
            <person name="Baker D."/>
            <person name="Gharbi K."/>
            <person name="Hall N."/>
            <person name="Watson M."/>
            <person name="Adriaenssens E.M."/>
            <person name="Foster-Nyarko E."/>
            <person name="Jarju S."/>
            <person name="Secka A."/>
            <person name="Antonio M."/>
            <person name="Oren A."/>
            <person name="Chaudhuri R.R."/>
            <person name="La Ragione R."/>
            <person name="Hildebrand F."/>
            <person name="Pallen M.J."/>
        </authorList>
    </citation>
    <scope>NUCLEOTIDE SEQUENCE</scope>
    <source>
        <strain evidence="2">742</strain>
    </source>
</reference>
<dbReference type="GO" id="GO:0052621">
    <property type="term" value="F:diguanylate cyclase activity"/>
    <property type="evidence" value="ECO:0007669"/>
    <property type="project" value="UniProtKB-EC"/>
</dbReference>
<comment type="caution">
    <text evidence="2">The sequence shown here is derived from an EMBL/GenBank/DDBJ whole genome shotgun (WGS) entry which is preliminary data.</text>
</comment>
<accession>A0A9E2NQW2</accession>
<keyword evidence="2" id="KW-0548">Nucleotidyltransferase</keyword>
<keyword evidence="2" id="KW-0808">Transferase</keyword>
<sequence length="244" mass="26984">MEKNVTGQELQTLIESLQTAFEVVNVLEVGDGQTADRPEDGLRVRYEMQAGRINCAICRTIRLGDKTYQLHLCAPLAGDGLPEDRMSEREHRLFREDLDHDFLSGVYNRHYLDTVFKEQFDLWAGQGGGAALALVSLDGYARLEASHGQPAVDQVICYIANLWKKHYDQPDKKLVCRLGAELFAVACADYTGPELEAEMRGLYGGMPTDCVTSVGMMSRVPFTLSIGCAGVEELETPSWDGVCA</sequence>
<name>A0A9E2NQW2_9FIRM</name>
<dbReference type="EMBL" id="JAHLFH010000137">
    <property type="protein sequence ID" value="MBU3820027.1"/>
    <property type="molecule type" value="Genomic_DNA"/>
</dbReference>
<reference evidence="2" key="2">
    <citation type="submission" date="2021-04" db="EMBL/GenBank/DDBJ databases">
        <authorList>
            <person name="Gilroy R."/>
        </authorList>
    </citation>
    <scope>NUCLEOTIDE SEQUENCE</scope>
    <source>
        <strain evidence="2">742</strain>
    </source>
</reference>
<gene>
    <name evidence="2" type="ORF">H9864_06630</name>
</gene>
<dbReference type="AlphaFoldDB" id="A0A9E2NQW2"/>
<organism evidence="2 3">
    <name type="scientific">Candidatus Faecalibacterium intestinavium</name>
    <dbReference type="NCBI Taxonomy" id="2838580"/>
    <lineage>
        <taxon>Bacteria</taxon>
        <taxon>Bacillati</taxon>
        <taxon>Bacillota</taxon>
        <taxon>Clostridia</taxon>
        <taxon>Eubacteriales</taxon>
        <taxon>Oscillospiraceae</taxon>
        <taxon>Faecalibacterium</taxon>
    </lineage>
</organism>
<dbReference type="Gene3D" id="3.30.70.270">
    <property type="match status" value="1"/>
</dbReference>
<dbReference type="InterPro" id="IPR029787">
    <property type="entry name" value="Nucleotide_cyclase"/>
</dbReference>
<dbReference type="EC" id="2.7.7.65" evidence="2"/>
<dbReference type="SUPFAM" id="SSF55073">
    <property type="entry name" value="Nucleotide cyclase"/>
    <property type="match status" value="1"/>
</dbReference>
<feature type="domain" description="GGDEF" evidence="1">
    <location>
        <begin position="99"/>
        <end position="193"/>
    </location>
</feature>
<proteinExistence type="predicted"/>